<dbReference type="Pfam" id="PF02518">
    <property type="entry name" value="HATPase_c"/>
    <property type="match status" value="1"/>
</dbReference>
<dbReference type="OMA" id="VSCKSKQ"/>
<evidence type="ECO:0000256" key="4">
    <source>
        <dbReference type="ARBA" id="ARBA00022553"/>
    </source>
</evidence>
<comment type="subcellular location">
    <subcellularLocation>
        <location evidence="2">Membrane</location>
        <topology evidence="2">Multi-pass membrane protein</topology>
    </subcellularLocation>
</comment>
<dbReference type="EMBL" id="PRBV01000001">
    <property type="protein sequence ID" value="RTJ80836.1"/>
    <property type="molecule type" value="Genomic_DNA"/>
</dbReference>
<feature type="transmembrane region" description="Helical" evidence="10">
    <location>
        <begin position="7"/>
        <end position="29"/>
    </location>
</feature>
<dbReference type="SMART" id="SM00388">
    <property type="entry name" value="HisKA"/>
    <property type="match status" value="1"/>
</dbReference>
<evidence type="ECO:0000256" key="3">
    <source>
        <dbReference type="ARBA" id="ARBA00012438"/>
    </source>
</evidence>
<dbReference type="NCBIfam" id="NF038389">
    <property type="entry name" value="ArsS_fam_HK"/>
    <property type="match status" value="1"/>
</dbReference>
<dbReference type="EMBL" id="UFVB01000001">
    <property type="protein sequence ID" value="SUW91619.1"/>
    <property type="molecule type" value="Genomic_DNA"/>
</dbReference>
<reference evidence="16 19" key="2">
    <citation type="journal article" date="2019" name="Appl. Environ. Microbiol.">
        <title>Population genetics and characterization of Campylobacter jejuni isolates in western jackdaws and game birds in Finland.</title>
        <authorList>
            <person name="Kovanen S."/>
            <person name="Rossi M."/>
            <person name="Pohja-Mykra M."/>
            <person name="Nieminen T."/>
            <person name="Raunio-Saarnisto M."/>
            <person name="Sauvala M."/>
            <person name="Fredriksson-Ahomaa M."/>
            <person name="Hanninen M.L."/>
            <person name="Kivisto R."/>
        </authorList>
    </citation>
    <scope>NUCLEOTIDE SEQUENCE [LARGE SCALE GENOMIC DNA]</scope>
    <source>
        <strain evidence="16 19">CB313</strain>
    </source>
</reference>
<dbReference type="PROSITE" id="PS50885">
    <property type="entry name" value="HAMP"/>
    <property type="match status" value="1"/>
</dbReference>
<evidence type="ECO:0000313" key="17">
    <source>
        <dbReference type="EMBL" id="SUW91619.1"/>
    </source>
</evidence>
<evidence type="ECO:0000313" key="19">
    <source>
        <dbReference type="Proteomes" id="UP000288507"/>
    </source>
</evidence>
<dbReference type="PROSITE" id="PS50109">
    <property type="entry name" value="HIS_KIN"/>
    <property type="match status" value="1"/>
</dbReference>
<dbReference type="GO" id="GO:0016020">
    <property type="term" value="C:membrane"/>
    <property type="evidence" value="ECO:0007669"/>
    <property type="project" value="UniProtKB-SubCell"/>
</dbReference>
<dbReference type="GO" id="GO:0000155">
    <property type="term" value="F:phosphorelay sensor kinase activity"/>
    <property type="evidence" value="ECO:0007669"/>
    <property type="project" value="InterPro"/>
</dbReference>
<comment type="catalytic activity">
    <reaction evidence="1">
        <text>ATP + protein L-histidine = ADP + protein N-phospho-L-histidine.</text>
        <dbReference type="EC" id="2.7.13.3"/>
    </reaction>
</comment>
<dbReference type="InterPro" id="IPR047994">
    <property type="entry name" value="ArsS-like"/>
</dbReference>
<evidence type="ECO:0000259" key="11">
    <source>
        <dbReference type="PROSITE" id="PS50109"/>
    </source>
</evidence>
<dbReference type="Proteomes" id="UP000482054">
    <property type="component" value="Unassembled WGS sequence"/>
</dbReference>
<dbReference type="Gene3D" id="1.10.287.130">
    <property type="match status" value="1"/>
</dbReference>
<evidence type="ECO:0000313" key="14">
    <source>
        <dbReference type="EMBL" id="EDJ6168749.1"/>
    </source>
</evidence>
<dbReference type="EMBL" id="AAMOXJ010000005">
    <property type="protein sequence ID" value="EDJ6168749.1"/>
    <property type="molecule type" value="Genomic_DNA"/>
</dbReference>
<feature type="domain" description="HAMP" evidence="12">
    <location>
        <begin position="160"/>
        <end position="210"/>
    </location>
</feature>
<dbReference type="Gene3D" id="6.10.340.10">
    <property type="match status" value="1"/>
</dbReference>
<reference evidence="17 18" key="1">
    <citation type="submission" date="2018-06" db="EMBL/GenBank/DDBJ databases">
        <authorList>
            <consortium name="Pathogen Informatics"/>
            <person name="Doyle S."/>
        </authorList>
    </citation>
    <scope>NUCLEOTIDE SEQUENCE [LARGE SCALE GENOMIC DNA]</scope>
    <source>
        <strain evidence="17 18">NCTC13105</strain>
    </source>
</reference>
<keyword evidence="6 10" id="KW-0812">Transmembrane</keyword>
<feature type="transmembrane region" description="Helical" evidence="10">
    <location>
        <begin position="133"/>
        <end position="157"/>
    </location>
</feature>
<dbReference type="SMART" id="SM00387">
    <property type="entry name" value="HATPase_c"/>
    <property type="match status" value="1"/>
</dbReference>
<organism evidence="13 20">
    <name type="scientific">Campylobacter jejuni</name>
    <dbReference type="NCBI Taxonomy" id="197"/>
    <lineage>
        <taxon>Bacteria</taxon>
        <taxon>Pseudomonadati</taxon>
        <taxon>Campylobacterota</taxon>
        <taxon>Epsilonproteobacteria</taxon>
        <taxon>Campylobacterales</taxon>
        <taxon>Campylobacteraceae</taxon>
        <taxon>Campylobacter</taxon>
    </lineage>
</organism>
<evidence type="ECO:0000313" key="15">
    <source>
        <dbReference type="EMBL" id="EHB2511878.1"/>
    </source>
</evidence>
<protein>
    <recommendedName>
        <fullName evidence="3">histidine kinase</fullName>
        <ecNumber evidence="3">2.7.13.3</ecNumber>
    </recommendedName>
</protein>
<feature type="domain" description="Histidine kinase" evidence="11">
    <location>
        <begin position="218"/>
        <end position="412"/>
    </location>
</feature>
<dbReference type="InterPro" id="IPR003594">
    <property type="entry name" value="HATPase_dom"/>
</dbReference>
<dbReference type="RefSeq" id="WP_002853920.1">
    <property type="nucleotide sequence ID" value="NZ_AP028370.1"/>
</dbReference>
<proteinExistence type="predicted"/>
<evidence type="ECO:0000256" key="10">
    <source>
        <dbReference type="SAM" id="Phobius"/>
    </source>
</evidence>
<reference evidence="20 21" key="3">
    <citation type="submission" date="2019-10" db="EMBL/GenBank/DDBJ databases">
        <authorList>
            <consortium name="PulseNet: The National Subtyping Network for Foodborne Disease Surveillance"/>
            <person name="Tarr C.L."/>
            <person name="Trees E."/>
            <person name="Katz L.S."/>
            <person name="Carleton-Romer H.A."/>
            <person name="Stroika S."/>
            <person name="Kucerova Z."/>
            <person name="Roache K.F."/>
            <person name="Sabol A.L."/>
            <person name="Besser J."/>
            <person name="Gerner-Smidt P."/>
        </authorList>
    </citation>
    <scope>NUCLEOTIDE SEQUENCE [LARGE SCALE GENOMIC DNA]</scope>
    <source>
        <strain evidence="13 20">PNUSAC012091</strain>
        <strain evidence="14 21">PNUSAC012955</strain>
    </source>
</reference>
<dbReference type="InterPro" id="IPR005467">
    <property type="entry name" value="His_kinase_dom"/>
</dbReference>
<evidence type="ECO:0000313" key="13">
    <source>
        <dbReference type="EMBL" id="ECZ5737320.1"/>
    </source>
</evidence>
<evidence type="ECO:0000313" key="20">
    <source>
        <dbReference type="Proteomes" id="UP000421425"/>
    </source>
</evidence>
<comment type="caution">
    <text evidence="13">The sequence shown here is derived from an EMBL/GenBank/DDBJ whole genome shotgun (WGS) entry which is preliminary data.</text>
</comment>
<dbReference type="InterPro" id="IPR050398">
    <property type="entry name" value="HssS/ArlS-like"/>
</dbReference>
<dbReference type="PANTHER" id="PTHR45528:SF12">
    <property type="entry name" value="SENSOR HISTIDINE KINASE ARSS"/>
    <property type="match status" value="1"/>
</dbReference>
<name>A0A1J6U4W4_CAMJU</name>
<evidence type="ECO:0000256" key="7">
    <source>
        <dbReference type="ARBA" id="ARBA00022777"/>
    </source>
</evidence>
<evidence type="ECO:0000313" key="18">
    <source>
        <dbReference type="Proteomes" id="UP000254131"/>
    </source>
</evidence>
<dbReference type="Gene3D" id="3.30.565.10">
    <property type="entry name" value="Histidine kinase-like ATPase, C-terminal domain"/>
    <property type="match status" value="1"/>
</dbReference>
<dbReference type="EMBL" id="AALHBX010000001">
    <property type="protein sequence ID" value="ECZ5737320.1"/>
    <property type="molecule type" value="Genomic_DNA"/>
</dbReference>
<evidence type="ECO:0000313" key="21">
    <source>
        <dbReference type="Proteomes" id="UP000482054"/>
    </source>
</evidence>
<evidence type="ECO:0000256" key="9">
    <source>
        <dbReference type="ARBA" id="ARBA00023136"/>
    </source>
</evidence>
<evidence type="ECO:0000259" key="12">
    <source>
        <dbReference type="PROSITE" id="PS50885"/>
    </source>
</evidence>
<dbReference type="CDD" id="cd00082">
    <property type="entry name" value="HisKA"/>
    <property type="match status" value="1"/>
</dbReference>
<dbReference type="EC" id="2.7.13.3" evidence="3"/>
<keyword evidence="8 10" id="KW-1133">Transmembrane helix</keyword>
<dbReference type="InterPro" id="IPR003660">
    <property type="entry name" value="HAMP_dom"/>
</dbReference>
<reference evidence="15" key="4">
    <citation type="submission" date="2021-02" db="EMBL/GenBank/DDBJ databases">
        <authorList>
            <consortium name="PulseNet: The National Subtyping Network for Foodborne Disease Surveillance"/>
        </authorList>
    </citation>
    <scope>NUCLEOTIDE SEQUENCE</scope>
    <source>
        <strain evidence="15">PNUSAC020384</strain>
    </source>
</reference>
<keyword evidence="7 13" id="KW-0418">Kinase</keyword>
<dbReference type="SUPFAM" id="SSF47384">
    <property type="entry name" value="Homodimeric domain of signal transducing histidine kinase"/>
    <property type="match status" value="1"/>
</dbReference>
<dbReference type="PANTHER" id="PTHR45528">
    <property type="entry name" value="SENSOR HISTIDINE KINASE CPXA"/>
    <property type="match status" value="1"/>
</dbReference>
<evidence type="ECO:0000313" key="16">
    <source>
        <dbReference type="EMBL" id="RTJ80836.1"/>
    </source>
</evidence>
<dbReference type="Proteomes" id="UP000288507">
    <property type="component" value="Unassembled WGS sequence"/>
</dbReference>
<accession>A0A1J6U4W4</accession>
<dbReference type="InterPro" id="IPR003661">
    <property type="entry name" value="HisK_dim/P_dom"/>
</dbReference>
<evidence type="ECO:0000256" key="8">
    <source>
        <dbReference type="ARBA" id="ARBA00022989"/>
    </source>
</evidence>
<keyword evidence="4" id="KW-0597">Phosphoprotein</keyword>
<gene>
    <name evidence="17" type="primary">cpxA</name>
    <name evidence="16" type="ORF">C3H57_00530</name>
    <name evidence="13" type="ORF">F8Y55_01395</name>
    <name evidence="14" type="ORF">GFF90_03960</name>
    <name evidence="15" type="ORF">JYC20_001038</name>
    <name evidence="17" type="ORF">NCTC13105_00237</name>
</gene>
<dbReference type="Proteomes" id="UP000421425">
    <property type="component" value="Unassembled WGS sequence"/>
</dbReference>
<dbReference type="InterPro" id="IPR036097">
    <property type="entry name" value="HisK_dim/P_sf"/>
</dbReference>
<evidence type="ECO:0000256" key="2">
    <source>
        <dbReference type="ARBA" id="ARBA00004141"/>
    </source>
</evidence>
<dbReference type="AlphaFoldDB" id="A0A1J6U4W4"/>
<evidence type="ECO:0000256" key="1">
    <source>
        <dbReference type="ARBA" id="ARBA00000085"/>
    </source>
</evidence>
<dbReference type="EMBL" id="AAYVUT010000006">
    <property type="protein sequence ID" value="EHB2511878.1"/>
    <property type="molecule type" value="Genomic_DNA"/>
</dbReference>
<dbReference type="SUPFAM" id="SSF55874">
    <property type="entry name" value="ATPase domain of HSP90 chaperone/DNA topoisomerase II/histidine kinase"/>
    <property type="match status" value="1"/>
</dbReference>
<dbReference type="Proteomes" id="UP000735326">
    <property type="component" value="Unassembled WGS sequence"/>
</dbReference>
<dbReference type="InterPro" id="IPR036890">
    <property type="entry name" value="HATPase_C_sf"/>
</dbReference>
<sequence length="415" mass="48583">MNKSSIFYTITFIFIFAGVSVILGFLWLIEYDQQNYTRELNTKYSLIANARLLNFAGVISEKEFEEQTKNYNKMDEITEAKQIRKILFRGDVLARVEVNNGLIEIISYNRQVYLNIIYDGKVYLYKDQDYQTYRYFIIKAIAVAVICILVLLYIYIFKKLKPLKRLKKQIDKFAQGKLNDIEDVSTGVDEISQVSEAFYQAIVQIRKLNQSRQFFLRNIMHELKTPITKGLLTLEMIEDNKYKERLNGVFTRLEILINEFAAIEQITSGAAFINRKKYNILDVLDEAKEIAMRDDSNIRIFMEESFFVNVDFKLFTTAIKNMIDNGIKHSEDGFVQIDIIDDYICFKNRGPELNNTLEYYTQAFTQGSKQKSSFGLGLYIVNTILETHGMKLDYLYEDGVNLFYFRNLKSVIVKE</sequence>
<evidence type="ECO:0000256" key="5">
    <source>
        <dbReference type="ARBA" id="ARBA00022679"/>
    </source>
</evidence>
<keyword evidence="9 10" id="KW-0472">Membrane</keyword>
<dbReference type="Proteomes" id="UP000254131">
    <property type="component" value="Unassembled WGS sequence"/>
</dbReference>
<evidence type="ECO:0000256" key="6">
    <source>
        <dbReference type="ARBA" id="ARBA00022692"/>
    </source>
</evidence>
<keyword evidence="5 17" id="KW-0808">Transferase</keyword>